<evidence type="ECO:0000313" key="2">
    <source>
        <dbReference type="Proteomes" id="UP000265520"/>
    </source>
</evidence>
<organism evidence="1 2">
    <name type="scientific">Trifolium medium</name>
    <dbReference type="NCBI Taxonomy" id="97028"/>
    <lineage>
        <taxon>Eukaryota</taxon>
        <taxon>Viridiplantae</taxon>
        <taxon>Streptophyta</taxon>
        <taxon>Embryophyta</taxon>
        <taxon>Tracheophyta</taxon>
        <taxon>Spermatophyta</taxon>
        <taxon>Magnoliopsida</taxon>
        <taxon>eudicotyledons</taxon>
        <taxon>Gunneridae</taxon>
        <taxon>Pentapetalae</taxon>
        <taxon>rosids</taxon>
        <taxon>fabids</taxon>
        <taxon>Fabales</taxon>
        <taxon>Fabaceae</taxon>
        <taxon>Papilionoideae</taxon>
        <taxon>50 kb inversion clade</taxon>
        <taxon>NPAAA clade</taxon>
        <taxon>Hologalegina</taxon>
        <taxon>IRL clade</taxon>
        <taxon>Trifolieae</taxon>
        <taxon>Trifolium</taxon>
    </lineage>
</organism>
<accession>A0A392V0D2</accession>
<sequence length="50" mass="5457">MEEMKVSSAEEKKKLEEEVDALKSVMAPAADEHEAAKGLVTRAELVEEIG</sequence>
<comment type="caution">
    <text evidence="1">The sequence shown here is derived from an EMBL/GenBank/DDBJ whole genome shotgun (WGS) entry which is preliminary data.</text>
</comment>
<protein>
    <submittedName>
        <fullName evidence="1">Uncharacterized protein</fullName>
    </submittedName>
</protein>
<dbReference type="EMBL" id="LXQA011005707">
    <property type="protein sequence ID" value="MCI80893.1"/>
    <property type="molecule type" value="Genomic_DNA"/>
</dbReference>
<name>A0A392V0D2_9FABA</name>
<dbReference type="AlphaFoldDB" id="A0A392V0D2"/>
<keyword evidence="2" id="KW-1185">Reference proteome</keyword>
<dbReference type="Proteomes" id="UP000265520">
    <property type="component" value="Unassembled WGS sequence"/>
</dbReference>
<feature type="non-terminal residue" evidence="1">
    <location>
        <position position="50"/>
    </location>
</feature>
<reference evidence="1 2" key="1">
    <citation type="journal article" date="2018" name="Front. Plant Sci.">
        <title>Red Clover (Trifolium pratense) and Zigzag Clover (T. medium) - A Picture of Genomic Similarities and Differences.</title>
        <authorList>
            <person name="Dluhosova J."/>
            <person name="Istvanek J."/>
            <person name="Nedelnik J."/>
            <person name="Repkova J."/>
        </authorList>
    </citation>
    <scope>NUCLEOTIDE SEQUENCE [LARGE SCALE GENOMIC DNA]</scope>
    <source>
        <strain evidence="2">cv. 10/8</strain>
        <tissue evidence="1">Leaf</tissue>
    </source>
</reference>
<proteinExistence type="predicted"/>
<evidence type="ECO:0000313" key="1">
    <source>
        <dbReference type="EMBL" id="MCI80893.1"/>
    </source>
</evidence>